<dbReference type="Proteomes" id="UP000809621">
    <property type="component" value="Unassembled WGS sequence"/>
</dbReference>
<evidence type="ECO:0000313" key="8">
    <source>
        <dbReference type="EMBL" id="MBM7036033.1"/>
    </source>
</evidence>
<evidence type="ECO:0000256" key="7">
    <source>
        <dbReference type="SAM" id="Phobius"/>
    </source>
</evidence>
<evidence type="ECO:0000313" key="9">
    <source>
        <dbReference type="Proteomes" id="UP000809621"/>
    </source>
</evidence>
<name>A0ABS2HEM5_9VIBR</name>
<feature type="region of interest" description="Disordered" evidence="6">
    <location>
        <begin position="360"/>
        <end position="379"/>
    </location>
</feature>
<comment type="caution">
    <text evidence="8">The sequence shown here is derived from an EMBL/GenBank/DDBJ whole genome shotgun (WGS) entry which is preliminary data.</text>
</comment>
<feature type="transmembrane region" description="Helical" evidence="7">
    <location>
        <begin position="12"/>
        <end position="34"/>
    </location>
</feature>
<proteinExistence type="predicted"/>
<dbReference type="InterPro" id="IPR001851">
    <property type="entry name" value="ABC_transp_permease"/>
</dbReference>
<feature type="transmembrane region" description="Helical" evidence="7">
    <location>
        <begin position="323"/>
        <end position="345"/>
    </location>
</feature>
<feature type="transmembrane region" description="Helical" evidence="7">
    <location>
        <begin position="244"/>
        <end position="262"/>
    </location>
</feature>
<feature type="transmembrane region" description="Helical" evidence="7">
    <location>
        <begin position="197"/>
        <end position="216"/>
    </location>
</feature>
<evidence type="ECO:0000256" key="1">
    <source>
        <dbReference type="ARBA" id="ARBA00004429"/>
    </source>
</evidence>
<sequence length="379" mass="40446">MLKVEPRVESSALMGWLSPVLAIVLTMCVSSIMFNALDIRVLDALDVFVVQPLTDPYNLGELMVKTAPLLLCAVGLALCYKANVWNIGAEGQLLIGAVAASTIAVQATEQSSAAISLLALLVGIVAGMAWAAIPTLLYRLFHTNIILTTIMLNYVGLYTLLWAVHGPLADPQGFGFPESVIFADPVLLPTIMEQGRATISIIVAVVCAIIAGMVLYKTVPGFQLRVFGEEPSAARYSGFSNKKIIWAVMLCAGALAGLAGAAEVTGPIGQLIPSVSPGYGYAAIIVAYLGRLNPIAIIFAAFFMGTLYMGSDLAQIELGLPTAITGLFQGTLLFFLLACDFLIYYQIKIVPWPSNKNRRQALDESRTQTKTKPTVQGAN</sequence>
<evidence type="ECO:0000256" key="5">
    <source>
        <dbReference type="ARBA" id="ARBA00023136"/>
    </source>
</evidence>
<keyword evidence="5 7" id="KW-0472">Membrane</keyword>
<keyword evidence="2" id="KW-1003">Cell membrane</keyword>
<reference evidence="8 9" key="1">
    <citation type="submission" date="2021-02" db="EMBL/GenBank/DDBJ databases">
        <authorList>
            <person name="Park J.-S."/>
        </authorList>
    </citation>
    <scope>NUCLEOTIDE SEQUENCE [LARGE SCALE GENOMIC DNA]</scope>
    <source>
        <strain evidence="8 9">188UL20-2</strain>
    </source>
</reference>
<feature type="transmembrane region" description="Helical" evidence="7">
    <location>
        <begin position="87"/>
        <end position="107"/>
    </location>
</feature>
<comment type="subcellular location">
    <subcellularLocation>
        <location evidence="1">Cell inner membrane</location>
        <topology evidence="1">Multi-pass membrane protein</topology>
    </subcellularLocation>
</comment>
<dbReference type="PANTHER" id="PTHR47089:SF1">
    <property type="entry name" value="GUANOSINE ABC TRANSPORTER PERMEASE PROTEIN NUPP"/>
    <property type="match status" value="1"/>
</dbReference>
<dbReference type="Pfam" id="PF02653">
    <property type="entry name" value="BPD_transp_2"/>
    <property type="match status" value="1"/>
</dbReference>
<evidence type="ECO:0000256" key="2">
    <source>
        <dbReference type="ARBA" id="ARBA00022475"/>
    </source>
</evidence>
<protein>
    <submittedName>
        <fullName evidence="8">ABC transporter permease</fullName>
    </submittedName>
</protein>
<keyword evidence="4 7" id="KW-1133">Transmembrane helix</keyword>
<dbReference type="EMBL" id="JAFEUM010000002">
    <property type="protein sequence ID" value="MBM7036033.1"/>
    <property type="molecule type" value="Genomic_DNA"/>
</dbReference>
<keyword evidence="3 7" id="KW-0812">Transmembrane</keyword>
<gene>
    <name evidence="8" type="ORF">JQC93_06380</name>
</gene>
<feature type="transmembrane region" description="Helical" evidence="7">
    <location>
        <begin position="113"/>
        <end position="133"/>
    </location>
</feature>
<feature type="transmembrane region" description="Helical" evidence="7">
    <location>
        <begin position="145"/>
        <end position="164"/>
    </location>
</feature>
<dbReference type="RefSeq" id="WP_205157642.1">
    <property type="nucleotide sequence ID" value="NZ_JAFEUM010000002.1"/>
</dbReference>
<evidence type="ECO:0000256" key="3">
    <source>
        <dbReference type="ARBA" id="ARBA00022692"/>
    </source>
</evidence>
<accession>A0ABS2HEM5</accession>
<keyword evidence="9" id="KW-1185">Reference proteome</keyword>
<dbReference type="CDD" id="cd06580">
    <property type="entry name" value="TM_PBP1_transp_TpRbsC_like"/>
    <property type="match status" value="1"/>
</dbReference>
<evidence type="ECO:0000256" key="6">
    <source>
        <dbReference type="SAM" id="MobiDB-lite"/>
    </source>
</evidence>
<dbReference type="PANTHER" id="PTHR47089">
    <property type="entry name" value="ABC TRANSPORTER, PERMEASE PROTEIN"/>
    <property type="match status" value="1"/>
</dbReference>
<evidence type="ECO:0000256" key="4">
    <source>
        <dbReference type="ARBA" id="ARBA00022989"/>
    </source>
</evidence>
<feature type="compositionally biased region" description="Polar residues" evidence="6">
    <location>
        <begin position="368"/>
        <end position="379"/>
    </location>
</feature>
<organism evidence="8 9">
    <name type="scientific">Vibrio ulleungensis</name>
    <dbReference type="NCBI Taxonomy" id="2807619"/>
    <lineage>
        <taxon>Bacteria</taxon>
        <taxon>Pseudomonadati</taxon>
        <taxon>Pseudomonadota</taxon>
        <taxon>Gammaproteobacteria</taxon>
        <taxon>Vibrionales</taxon>
        <taxon>Vibrionaceae</taxon>
        <taxon>Vibrio</taxon>
    </lineage>
</organism>